<sequence length="256" mass="27154">MVESPASPSKAPAIARAAAILRLLGKSDTPLGVQAIARELGLVPSTCLYVLRALAEEELIAFDPDTKRYALDAGVLTLARQWLRRNQFPDLIQPVLDRIAGDFGVTMLGVQIVGLDHIIAVAVSRSGNNFQLSTQVGSRFPALISATGRCIAAFGDYPEAELARRFRTLRWDEPPSFEAWREQVAETRAQGFAVDDGNYIAGVAVLAAPVWKAPGKPSHALVAIGIGSAIKKRGLEALGDALVAAGRTVSAQMSGG</sequence>
<feature type="domain" description="HTH iclR-type" evidence="4">
    <location>
        <begin position="11"/>
        <end position="73"/>
    </location>
</feature>
<organism evidence="6 7">
    <name type="scientific">Sphingomonas oligophenolica</name>
    <dbReference type="NCBI Taxonomy" id="301154"/>
    <lineage>
        <taxon>Bacteria</taxon>
        <taxon>Pseudomonadati</taxon>
        <taxon>Pseudomonadota</taxon>
        <taxon>Alphaproteobacteria</taxon>
        <taxon>Sphingomonadales</taxon>
        <taxon>Sphingomonadaceae</taxon>
        <taxon>Sphingomonas</taxon>
    </lineage>
</organism>
<proteinExistence type="predicted"/>
<dbReference type="InterPro" id="IPR036388">
    <property type="entry name" value="WH-like_DNA-bd_sf"/>
</dbReference>
<name>A0ABU9Y3Y8_9SPHN</name>
<dbReference type="Proteomes" id="UP001419910">
    <property type="component" value="Unassembled WGS sequence"/>
</dbReference>
<dbReference type="RefSeq" id="WP_343889265.1">
    <property type="nucleotide sequence ID" value="NZ_BAAAEH010000020.1"/>
</dbReference>
<dbReference type="InterPro" id="IPR005471">
    <property type="entry name" value="Tscrpt_reg_IclR_N"/>
</dbReference>
<dbReference type="SMART" id="SM00346">
    <property type="entry name" value="HTH_ICLR"/>
    <property type="match status" value="1"/>
</dbReference>
<dbReference type="InterPro" id="IPR050707">
    <property type="entry name" value="HTH_MetabolicPath_Reg"/>
</dbReference>
<protein>
    <submittedName>
        <fullName evidence="6">IclR family transcriptional regulator C-terminal domain-containing protein</fullName>
    </submittedName>
</protein>
<dbReference type="PROSITE" id="PS51077">
    <property type="entry name" value="HTH_ICLR"/>
    <property type="match status" value="1"/>
</dbReference>
<evidence type="ECO:0000256" key="3">
    <source>
        <dbReference type="ARBA" id="ARBA00023163"/>
    </source>
</evidence>
<evidence type="ECO:0000259" key="4">
    <source>
        <dbReference type="PROSITE" id="PS51077"/>
    </source>
</evidence>
<dbReference type="Gene3D" id="1.10.10.10">
    <property type="entry name" value="Winged helix-like DNA-binding domain superfamily/Winged helix DNA-binding domain"/>
    <property type="match status" value="1"/>
</dbReference>
<evidence type="ECO:0000256" key="2">
    <source>
        <dbReference type="ARBA" id="ARBA00023125"/>
    </source>
</evidence>
<keyword evidence="3" id="KW-0804">Transcription</keyword>
<keyword evidence="7" id="KW-1185">Reference proteome</keyword>
<dbReference type="EMBL" id="JBDIME010000009">
    <property type="protein sequence ID" value="MEN2790515.1"/>
    <property type="molecule type" value="Genomic_DNA"/>
</dbReference>
<reference evidence="6 7" key="1">
    <citation type="submission" date="2024-05" db="EMBL/GenBank/DDBJ databases">
        <authorList>
            <person name="Liu Q."/>
            <person name="Xin Y.-H."/>
        </authorList>
    </citation>
    <scope>NUCLEOTIDE SEQUENCE [LARGE SCALE GENOMIC DNA]</scope>
    <source>
        <strain evidence="6 7">CGMCC 1.10181</strain>
    </source>
</reference>
<evidence type="ECO:0000259" key="5">
    <source>
        <dbReference type="PROSITE" id="PS51078"/>
    </source>
</evidence>
<dbReference type="Pfam" id="PF09339">
    <property type="entry name" value="HTH_IclR"/>
    <property type="match status" value="1"/>
</dbReference>
<feature type="domain" description="IclR-ED" evidence="5">
    <location>
        <begin position="74"/>
        <end position="255"/>
    </location>
</feature>
<dbReference type="InterPro" id="IPR029016">
    <property type="entry name" value="GAF-like_dom_sf"/>
</dbReference>
<evidence type="ECO:0000256" key="1">
    <source>
        <dbReference type="ARBA" id="ARBA00023015"/>
    </source>
</evidence>
<accession>A0ABU9Y3Y8</accession>
<dbReference type="PANTHER" id="PTHR30136">
    <property type="entry name" value="HELIX-TURN-HELIX TRANSCRIPTIONAL REGULATOR, ICLR FAMILY"/>
    <property type="match status" value="1"/>
</dbReference>
<dbReference type="PANTHER" id="PTHR30136:SF24">
    <property type="entry name" value="HTH-TYPE TRANSCRIPTIONAL REPRESSOR ALLR"/>
    <property type="match status" value="1"/>
</dbReference>
<keyword evidence="2" id="KW-0238">DNA-binding</keyword>
<evidence type="ECO:0000313" key="6">
    <source>
        <dbReference type="EMBL" id="MEN2790515.1"/>
    </source>
</evidence>
<dbReference type="InterPro" id="IPR014757">
    <property type="entry name" value="Tscrpt_reg_IclR_C"/>
</dbReference>
<dbReference type="Pfam" id="PF01614">
    <property type="entry name" value="IclR_C"/>
    <property type="match status" value="1"/>
</dbReference>
<dbReference type="SUPFAM" id="SSF46785">
    <property type="entry name" value="Winged helix' DNA-binding domain"/>
    <property type="match status" value="1"/>
</dbReference>
<keyword evidence="1" id="KW-0805">Transcription regulation</keyword>
<dbReference type="InterPro" id="IPR036390">
    <property type="entry name" value="WH_DNA-bd_sf"/>
</dbReference>
<dbReference type="PROSITE" id="PS51078">
    <property type="entry name" value="ICLR_ED"/>
    <property type="match status" value="1"/>
</dbReference>
<dbReference type="Gene3D" id="3.30.450.40">
    <property type="match status" value="1"/>
</dbReference>
<evidence type="ECO:0000313" key="7">
    <source>
        <dbReference type="Proteomes" id="UP001419910"/>
    </source>
</evidence>
<comment type="caution">
    <text evidence="6">The sequence shown here is derived from an EMBL/GenBank/DDBJ whole genome shotgun (WGS) entry which is preliminary data.</text>
</comment>
<dbReference type="SUPFAM" id="SSF55781">
    <property type="entry name" value="GAF domain-like"/>
    <property type="match status" value="1"/>
</dbReference>
<gene>
    <name evidence="6" type="ORF">ABC974_12820</name>
</gene>